<sequence>MTDHRQDLAFELRTHRPGDMGLITHYHGIVYTSKPYEWGISCESIAARTTADFIDNFKPQKERCWIAEKGSEFLGCILLIQDPDDEKIARIRLLLVREQARGMGIATHLIQTCIDFAREAGYTSISLWTQSVLEGARRLYQRAGFEVVETAEHNAFGQKMLAEKWHLVL</sequence>
<evidence type="ECO:0000313" key="4">
    <source>
        <dbReference type="Proteomes" id="UP000813385"/>
    </source>
</evidence>
<organism evidence="3 4">
    <name type="scientific">Plectosphaerella cucumerina</name>
    <dbReference type="NCBI Taxonomy" id="40658"/>
    <lineage>
        <taxon>Eukaryota</taxon>
        <taxon>Fungi</taxon>
        <taxon>Dikarya</taxon>
        <taxon>Ascomycota</taxon>
        <taxon>Pezizomycotina</taxon>
        <taxon>Sordariomycetes</taxon>
        <taxon>Hypocreomycetidae</taxon>
        <taxon>Glomerellales</taxon>
        <taxon>Plectosphaerellaceae</taxon>
        <taxon>Plectosphaerella</taxon>
    </lineage>
</organism>
<proteinExistence type="predicted"/>
<dbReference type="InterPro" id="IPR050769">
    <property type="entry name" value="NAT_camello-type"/>
</dbReference>
<accession>A0A8K0TU14</accession>
<dbReference type="AlphaFoldDB" id="A0A8K0TU14"/>
<dbReference type="InterPro" id="IPR016181">
    <property type="entry name" value="Acyl_CoA_acyltransferase"/>
</dbReference>
<dbReference type="InterPro" id="IPR000182">
    <property type="entry name" value="GNAT_dom"/>
</dbReference>
<name>A0A8K0TU14_9PEZI</name>
<dbReference type="GO" id="GO:0008080">
    <property type="term" value="F:N-acetyltransferase activity"/>
    <property type="evidence" value="ECO:0007669"/>
    <property type="project" value="InterPro"/>
</dbReference>
<evidence type="ECO:0000259" key="2">
    <source>
        <dbReference type="PROSITE" id="PS51186"/>
    </source>
</evidence>
<gene>
    <name evidence="3" type="ORF">B0T11DRAFT_324889</name>
</gene>
<dbReference type="Proteomes" id="UP000813385">
    <property type="component" value="Unassembled WGS sequence"/>
</dbReference>
<dbReference type="PANTHER" id="PTHR13947:SF37">
    <property type="entry name" value="LD18367P"/>
    <property type="match status" value="1"/>
</dbReference>
<dbReference type="SUPFAM" id="SSF55729">
    <property type="entry name" value="Acyl-CoA N-acyltransferases (Nat)"/>
    <property type="match status" value="1"/>
</dbReference>
<feature type="domain" description="N-acetyltransferase" evidence="2">
    <location>
        <begin position="10"/>
        <end position="169"/>
    </location>
</feature>
<dbReference type="Pfam" id="PF00583">
    <property type="entry name" value="Acetyltransf_1"/>
    <property type="match status" value="1"/>
</dbReference>
<dbReference type="PANTHER" id="PTHR13947">
    <property type="entry name" value="GNAT FAMILY N-ACETYLTRANSFERASE"/>
    <property type="match status" value="1"/>
</dbReference>
<keyword evidence="4" id="KW-1185">Reference proteome</keyword>
<protein>
    <submittedName>
        <fullName evidence="3">Acyl-CoA N-acyltransferase</fullName>
    </submittedName>
</protein>
<dbReference type="PROSITE" id="PS51186">
    <property type="entry name" value="GNAT"/>
    <property type="match status" value="1"/>
</dbReference>
<comment type="caution">
    <text evidence="3">The sequence shown here is derived from an EMBL/GenBank/DDBJ whole genome shotgun (WGS) entry which is preliminary data.</text>
</comment>
<keyword evidence="1" id="KW-0808">Transferase</keyword>
<dbReference type="CDD" id="cd04301">
    <property type="entry name" value="NAT_SF"/>
    <property type="match status" value="1"/>
</dbReference>
<dbReference type="Gene3D" id="3.40.630.30">
    <property type="match status" value="1"/>
</dbReference>
<evidence type="ECO:0000313" key="3">
    <source>
        <dbReference type="EMBL" id="KAH7377040.1"/>
    </source>
</evidence>
<dbReference type="EMBL" id="JAGPXD010000001">
    <property type="protein sequence ID" value="KAH7377040.1"/>
    <property type="molecule type" value="Genomic_DNA"/>
</dbReference>
<reference evidence="3" key="1">
    <citation type="journal article" date="2021" name="Nat. Commun.">
        <title>Genetic determinants of endophytism in the Arabidopsis root mycobiome.</title>
        <authorList>
            <person name="Mesny F."/>
            <person name="Miyauchi S."/>
            <person name="Thiergart T."/>
            <person name="Pickel B."/>
            <person name="Atanasova L."/>
            <person name="Karlsson M."/>
            <person name="Huettel B."/>
            <person name="Barry K.W."/>
            <person name="Haridas S."/>
            <person name="Chen C."/>
            <person name="Bauer D."/>
            <person name="Andreopoulos W."/>
            <person name="Pangilinan J."/>
            <person name="LaButti K."/>
            <person name="Riley R."/>
            <person name="Lipzen A."/>
            <person name="Clum A."/>
            <person name="Drula E."/>
            <person name="Henrissat B."/>
            <person name="Kohler A."/>
            <person name="Grigoriev I.V."/>
            <person name="Martin F.M."/>
            <person name="Hacquard S."/>
        </authorList>
    </citation>
    <scope>NUCLEOTIDE SEQUENCE</scope>
    <source>
        <strain evidence="3">MPI-CAGE-AT-0016</strain>
    </source>
</reference>
<evidence type="ECO:0000256" key="1">
    <source>
        <dbReference type="ARBA" id="ARBA00022679"/>
    </source>
</evidence>
<dbReference type="OrthoDB" id="41532at2759"/>